<dbReference type="SUPFAM" id="SSF52540">
    <property type="entry name" value="P-loop containing nucleoside triphosphate hydrolases"/>
    <property type="match status" value="2"/>
</dbReference>
<dbReference type="PANTHER" id="PTHR18934:SF118">
    <property type="entry name" value="ATP-DEPENDENT RNA HELICASE DHX33"/>
    <property type="match status" value="1"/>
</dbReference>
<keyword evidence="6" id="KW-0067">ATP-binding</keyword>
<dbReference type="SMART" id="SM00487">
    <property type="entry name" value="DEXDc"/>
    <property type="match status" value="1"/>
</dbReference>
<comment type="similarity">
    <text evidence="1">Belongs to the DEAD box helicase family. DEAH subfamily.</text>
</comment>
<feature type="region of interest" description="Disordered" evidence="8">
    <location>
        <begin position="1"/>
        <end position="34"/>
    </location>
</feature>
<gene>
    <name evidence="11" type="primary">prh1</name>
    <name evidence="11" type="ORF">IWQ62_000983</name>
</gene>
<dbReference type="GO" id="GO:0003724">
    <property type="term" value="F:RNA helicase activity"/>
    <property type="evidence" value="ECO:0007669"/>
    <property type="project" value="UniProtKB-EC"/>
</dbReference>
<evidence type="ECO:0000256" key="7">
    <source>
        <dbReference type="ARBA" id="ARBA00047984"/>
    </source>
</evidence>
<keyword evidence="12" id="KW-1185">Reference proteome</keyword>
<dbReference type="EMBL" id="JANBPY010000126">
    <property type="protein sequence ID" value="KAJ1968867.1"/>
    <property type="molecule type" value="Genomic_DNA"/>
</dbReference>
<name>A0A9W8AYX8_9FUNG</name>
<dbReference type="FunFam" id="3.40.50.300:FF:000578">
    <property type="entry name" value="probable ATP-dependent RNA helicase DHX35"/>
    <property type="match status" value="1"/>
</dbReference>
<dbReference type="Pfam" id="PF21010">
    <property type="entry name" value="HA2_C"/>
    <property type="match status" value="1"/>
</dbReference>
<evidence type="ECO:0000256" key="2">
    <source>
        <dbReference type="ARBA" id="ARBA00012552"/>
    </source>
</evidence>
<dbReference type="InterPro" id="IPR011709">
    <property type="entry name" value="DEAD-box_helicase_OB_fold"/>
</dbReference>
<dbReference type="PROSITE" id="PS51192">
    <property type="entry name" value="HELICASE_ATP_BIND_1"/>
    <property type="match status" value="1"/>
</dbReference>
<dbReference type="SMART" id="SM00847">
    <property type="entry name" value="HA2"/>
    <property type="match status" value="1"/>
</dbReference>
<feature type="compositionally biased region" description="Polar residues" evidence="8">
    <location>
        <begin position="222"/>
        <end position="237"/>
    </location>
</feature>
<dbReference type="InterPro" id="IPR027417">
    <property type="entry name" value="P-loop_NTPase"/>
</dbReference>
<dbReference type="InterPro" id="IPR049945">
    <property type="entry name" value="AAA_22"/>
</dbReference>
<evidence type="ECO:0000313" key="12">
    <source>
        <dbReference type="Proteomes" id="UP001150925"/>
    </source>
</evidence>
<dbReference type="Pfam" id="PF07717">
    <property type="entry name" value="OB_NTP_bind"/>
    <property type="match status" value="1"/>
</dbReference>
<dbReference type="InterPro" id="IPR001650">
    <property type="entry name" value="Helicase_C-like"/>
</dbReference>
<feature type="domain" description="Helicase ATP-binding" evidence="9">
    <location>
        <begin position="51"/>
        <end position="277"/>
    </location>
</feature>
<proteinExistence type="inferred from homology"/>
<dbReference type="GO" id="GO:0005730">
    <property type="term" value="C:nucleolus"/>
    <property type="evidence" value="ECO:0007669"/>
    <property type="project" value="UniProtKB-ARBA"/>
</dbReference>
<dbReference type="GO" id="GO:0016887">
    <property type="term" value="F:ATP hydrolysis activity"/>
    <property type="evidence" value="ECO:0007669"/>
    <property type="project" value="InterPro"/>
</dbReference>
<evidence type="ECO:0000256" key="6">
    <source>
        <dbReference type="ARBA" id="ARBA00022840"/>
    </source>
</evidence>
<dbReference type="InterPro" id="IPR003593">
    <property type="entry name" value="AAA+_ATPase"/>
</dbReference>
<dbReference type="GO" id="GO:0045943">
    <property type="term" value="P:positive regulation of transcription by RNA polymerase I"/>
    <property type="evidence" value="ECO:0007669"/>
    <property type="project" value="TreeGrafter"/>
</dbReference>
<feature type="compositionally biased region" description="Polar residues" evidence="8">
    <location>
        <begin position="8"/>
        <end position="17"/>
    </location>
</feature>
<dbReference type="PANTHER" id="PTHR18934">
    <property type="entry name" value="ATP-DEPENDENT RNA HELICASE"/>
    <property type="match status" value="1"/>
</dbReference>
<dbReference type="Pfam" id="PF00271">
    <property type="entry name" value="Helicase_C"/>
    <property type="match status" value="1"/>
</dbReference>
<reference evidence="11" key="1">
    <citation type="submission" date="2022-07" db="EMBL/GenBank/DDBJ databases">
        <title>Phylogenomic reconstructions and comparative analyses of Kickxellomycotina fungi.</title>
        <authorList>
            <person name="Reynolds N.K."/>
            <person name="Stajich J.E."/>
            <person name="Barry K."/>
            <person name="Grigoriev I.V."/>
            <person name="Crous P."/>
            <person name="Smith M.E."/>
        </authorList>
    </citation>
    <scope>NUCLEOTIDE SEQUENCE</scope>
    <source>
        <strain evidence="11">RSA 1196</strain>
    </source>
</reference>
<feature type="compositionally biased region" description="Basic and acidic residues" evidence="8">
    <location>
        <begin position="194"/>
        <end position="214"/>
    </location>
</feature>
<sequence>MSTKEHPAQPSNETVTAAPQKPKKKWGPTLTPKHQTERQQLPIYQARDAIVHAIKRNPTVIIVGETGSGKTTQIPQFLLEADLAQFGAIAVTQPRRVAATSLARRVAEEAGSRLGHRVGYTVRFDDMSCPATKIKYLTDGMLMREILADPLLHRYNYVILDEAHERTLRTDVLFGMLKQIQKERARMVQVNRAEWQKSHSDKPTGPDTTEKQLPDSDPAPTNGDNQATETNDTSVSTSDKRSKRKFVNELKIVVMSATLDAERFSEYFDHARILYVAGRQYPVRIFNAVEPQNDYLDAALVTSLQIHTEQGPGDILLFLSGQEEIESLEKLLLDQRSQLPPNSMDLLVCPIYAALPAAQQAKVFNPTPPNARKIILATNIAETSLTIPGIRYVVDTGVHKIRGYSSRIGIESLLVAPVSKSAARQRAGRAGREAMGYCYRLYTEDTFDELEEDTVPEILRCNLAAATLQLKASGIDDVLGFDYMDRPPKVAMLRALEQLYALGALDDQGKLSKLGRWMAEFPLDPSYAKVLHASQELGCTTEVIDVIALFSIDTLFFMPFDKREEAAEARRKFMHGDGDHLTYLNLQKAYMEVKGDSSWCHDHFVNGRGMRHVQDVRKQIRQVCQRMGVNPNASCGTDFDKVLQCFIRGFFNHTALLQPDGSYKSVVGSQIVHIHPSSSLFGQRREAIFYNELIFTSKLYIRGVSAIQANWIPEAAPRYFQQKSHMLPSQS</sequence>
<dbReference type="Gene3D" id="1.20.120.1080">
    <property type="match status" value="1"/>
</dbReference>
<dbReference type="Pfam" id="PF04408">
    <property type="entry name" value="WHD_HA2"/>
    <property type="match status" value="1"/>
</dbReference>
<dbReference type="PROSITE" id="PS51194">
    <property type="entry name" value="HELICASE_CTER"/>
    <property type="match status" value="1"/>
</dbReference>
<evidence type="ECO:0000256" key="4">
    <source>
        <dbReference type="ARBA" id="ARBA00022801"/>
    </source>
</evidence>
<dbReference type="InterPro" id="IPR014001">
    <property type="entry name" value="Helicase_ATP-bd"/>
</dbReference>
<dbReference type="Gene3D" id="3.40.50.300">
    <property type="entry name" value="P-loop containing nucleotide triphosphate hydrolases"/>
    <property type="match status" value="2"/>
</dbReference>
<dbReference type="InterPro" id="IPR007502">
    <property type="entry name" value="Helicase-assoc_dom"/>
</dbReference>
<evidence type="ECO:0000256" key="5">
    <source>
        <dbReference type="ARBA" id="ARBA00022806"/>
    </source>
</evidence>
<protein>
    <recommendedName>
        <fullName evidence="2">RNA helicase</fullName>
        <ecNumber evidence="2">3.6.4.13</ecNumber>
    </recommendedName>
</protein>
<dbReference type="InterPro" id="IPR048333">
    <property type="entry name" value="HA2_WH"/>
</dbReference>
<keyword evidence="3" id="KW-0547">Nucleotide-binding</keyword>
<dbReference type="FunFam" id="3.40.50.300:FF:000145">
    <property type="entry name" value="probable ATP-dependent RNA helicase DHX40"/>
    <property type="match status" value="1"/>
</dbReference>
<keyword evidence="5 11" id="KW-0347">Helicase</keyword>
<evidence type="ECO:0000256" key="8">
    <source>
        <dbReference type="SAM" id="MobiDB-lite"/>
    </source>
</evidence>
<accession>A0A9W8AYX8</accession>
<dbReference type="SMART" id="SM00382">
    <property type="entry name" value="AAA"/>
    <property type="match status" value="1"/>
</dbReference>
<keyword evidence="4 11" id="KW-0378">Hydrolase</keyword>
<comment type="caution">
    <text evidence="11">The sequence shown here is derived from an EMBL/GenBank/DDBJ whole genome shotgun (WGS) entry which is preliminary data.</text>
</comment>
<dbReference type="GO" id="GO:0003725">
    <property type="term" value="F:double-stranded RNA binding"/>
    <property type="evidence" value="ECO:0007669"/>
    <property type="project" value="TreeGrafter"/>
</dbReference>
<comment type="catalytic activity">
    <reaction evidence="7">
        <text>ATP + H2O = ADP + phosphate + H(+)</text>
        <dbReference type="Rhea" id="RHEA:13065"/>
        <dbReference type="ChEBI" id="CHEBI:15377"/>
        <dbReference type="ChEBI" id="CHEBI:15378"/>
        <dbReference type="ChEBI" id="CHEBI:30616"/>
        <dbReference type="ChEBI" id="CHEBI:43474"/>
        <dbReference type="ChEBI" id="CHEBI:456216"/>
        <dbReference type="EC" id="3.6.4.13"/>
    </reaction>
</comment>
<feature type="domain" description="Helicase C-terminal" evidence="10">
    <location>
        <begin position="300"/>
        <end position="474"/>
    </location>
</feature>
<evidence type="ECO:0000313" key="11">
    <source>
        <dbReference type="EMBL" id="KAJ1968867.1"/>
    </source>
</evidence>
<dbReference type="Proteomes" id="UP001150925">
    <property type="component" value="Unassembled WGS sequence"/>
</dbReference>
<evidence type="ECO:0000256" key="1">
    <source>
        <dbReference type="ARBA" id="ARBA00008792"/>
    </source>
</evidence>
<dbReference type="AlphaFoldDB" id="A0A9W8AYX8"/>
<dbReference type="Pfam" id="PF13401">
    <property type="entry name" value="AAA_22"/>
    <property type="match status" value="1"/>
</dbReference>
<dbReference type="EC" id="3.6.4.13" evidence="2"/>
<feature type="region of interest" description="Disordered" evidence="8">
    <location>
        <begin position="193"/>
        <end position="240"/>
    </location>
</feature>
<evidence type="ECO:0000259" key="9">
    <source>
        <dbReference type="PROSITE" id="PS51192"/>
    </source>
</evidence>
<dbReference type="GO" id="GO:0005524">
    <property type="term" value="F:ATP binding"/>
    <property type="evidence" value="ECO:0007669"/>
    <property type="project" value="UniProtKB-KW"/>
</dbReference>
<evidence type="ECO:0000256" key="3">
    <source>
        <dbReference type="ARBA" id="ARBA00022741"/>
    </source>
</evidence>
<organism evidence="11 12">
    <name type="scientific">Dispira parvispora</name>
    <dbReference type="NCBI Taxonomy" id="1520584"/>
    <lineage>
        <taxon>Eukaryota</taxon>
        <taxon>Fungi</taxon>
        <taxon>Fungi incertae sedis</taxon>
        <taxon>Zoopagomycota</taxon>
        <taxon>Kickxellomycotina</taxon>
        <taxon>Dimargaritomycetes</taxon>
        <taxon>Dimargaritales</taxon>
        <taxon>Dimargaritaceae</taxon>
        <taxon>Dispira</taxon>
    </lineage>
</organism>
<dbReference type="OrthoDB" id="10253254at2759"/>
<dbReference type="CDD" id="cd18791">
    <property type="entry name" value="SF2_C_RHA"/>
    <property type="match status" value="1"/>
</dbReference>
<evidence type="ECO:0000259" key="10">
    <source>
        <dbReference type="PROSITE" id="PS51194"/>
    </source>
</evidence>
<dbReference type="SMART" id="SM00490">
    <property type="entry name" value="HELICc"/>
    <property type="match status" value="1"/>
</dbReference>